<reference evidence="2 3" key="2">
    <citation type="journal article" date="2011" name="PLoS Genet.">
        <title>Parallel evolution of a type IV secretion system in radiating lineages of the host-restricted bacterial pathogen Bartonella.</title>
        <authorList>
            <person name="Engel P."/>
            <person name="Salzburger W."/>
            <person name="Liesch M."/>
            <person name="Chang C.C."/>
            <person name="Maruyama S."/>
            <person name="Lanz C."/>
            <person name="Calteau A."/>
            <person name="Lajus A."/>
            <person name="Medigue C."/>
            <person name="Schuster S.C."/>
            <person name="Dehio C."/>
        </authorList>
    </citation>
    <scope>NUCLEOTIDE SEQUENCE [LARGE SCALE GENOMIC DNA]</scope>
    <source>
        <strain evidence="3">CIP 104772 / 73</strain>
    </source>
</reference>
<feature type="region of interest" description="Disordered" evidence="1">
    <location>
        <begin position="37"/>
        <end position="56"/>
    </location>
</feature>
<gene>
    <name evidence="2" type="ordered locus">BARCL_0842</name>
</gene>
<accession>E6YI35</accession>
<dbReference type="Proteomes" id="UP000009101">
    <property type="component" value="Chromosome"/>
</dbReference>
<dbReference type="KEGG" id="bcd:BARCL_0842"/>
<proteinExistence type="predicted"/>
<dbReference type="AlphaFoldDB" id="E6YI35"/>
<feature type="compositionally biased region" description="Polar residues" evidence="1">
    <location>
        <begin position="47"/>
        <end position="56"/>
    </location>
</feature>
<keyword evidence="3" id="KW-1185">Reference proteome</keyword>
<evidence type="ECO:0000313" key="3">
    <source>
        <dbReference type="Proteomes" id="UP000009101"/>
    </source>
</evidence>
<sequence length="56" mass="6538">MWEHIKKIEKAEQKKQHGENISDNVLTSYLAQVKSAQPADQERGTRVTKNSCYSWF</sequence>
<protein>
    <submittedName>
        <fullName evidence="2">Uncharacterized protein</fullName>
    </submittedName>
</protein>
<organism evidence="2 3">
    <name type="scientific">Bartonella clarridgeiae (strain CCUG 45776 / CIP 104772 / 73)</name>
    <dbReference type="NCBI Taxonomy" id="696125"/>
    <lineage>
        <taxon>Bacteria</taxon>
        <taxon>Pseudomonadati</taxon>
        <taxon>Pseudomonadota</taxon>
        <taxon>Alphaproteobacteria</taxon>
        <taxon>Hyphomicrobiales</taxon>
        <taxon>Bartonellaceae</taxon>
        <taxon>Bartonella</taxon>
    </lineage>
</organism>
<evidence type="ECO:0000313" key="2">
    <source>
        <dbReference type="EMBL" id="CBI76523.1"/>
    </source>
</evidence>
<dbReference type="HOGENOM" id="CLU_3004844_0_0_5"/>
<dbReference type="EMBL" id="FN645454">
    <property type="protein sequence ID" value="CBI76523.1"/>
    <property type="molecule type" value="Genomic_DNA"/>
</dbReference>
<evidence type="ECO:0000256" key="1">
    <source>
        <dbReference type="SAM" id="MobiDB-lite"/>
    </source>
</evidence>
<feature type="region of interest" description="Disordered" evidence="1">
    <location>
        <begin position="1"/>
        <end position="20"/>
    </location>
</feature>
<reference evidence="3" key="1">
    <citation type="submission" date="2009-11" db="EMBL/GenBank/DDBJ databases">
        <title>Genome sequencing of Bartonella species and comparative genomics.</title>
        <authorList>
            <person name="Engel P."/>
            <person name="Salzburger W."/>
            <person name="Marius L."/>
            <person name="Chao-Chin C."/>
            <person name="Soichi M."/>
            <person name="Christa L."/>
            <person name="Alexandra C."/>
            <person name="Aurelie L."/>
            <person name="Claudine M."/>
            <person name="Stephan S.C."/>
            <person name="Christoph D."/>
        </authorList>
    </citation>
    <scope>NUCLEOTIDE SEQUENCE [LARGE SCALE GENOMIC DNA]</scope>
    <source>
        <strain evidence="3">CIP 104772 / 73</strain>
    </source>
</reference>
<name>E6YI35_BARC7</name>